<reference evidence="3" key="2">
    <citation type="submission" date="2020-05" db="UniProtKB">
        <authorList>
            <consortium name="EnsemblMetazoa"/>
        </authorList>
    </citation>
    <scope>IDENTIFICATION</scope>
</reference>
<evidence type="ECO:0000313" key="3">
    <source>
        <dbReference type="EnsemblMetazoa" id="ASIC003684-PA"/>
    </source>
</evidence>
<protein>
    <submittedName>
        <fullName evidence="2 3">Glucan synthase, putative</fullName>
    </submittedName>
</protein>
<dbReference type="Proteomes" id="UP000030765">
    <property type="component" value="Unassembled WGS sequence"/>
</dbReference>
<dbReference type="EnsemblMetazoa" id="ASIC003684-RA">
    <property type="protein sequence ID" value="ASIC003684-PA"/>
    <property type="gene ID" value="ASIC003684"/>
</dbReference>
<feature type="region of interest" description="Disordered" evidence="1">
    <location>
        <begin position="102"/>
        <end position="122"/>
    </location>
</feature>
<dbReference type="EMBL" id="ATLV01012366">
    <property type="status" value="NOT_ANNOTATED_CDS"/>
    <property type="molecule type" value="Genomic_DNA"/>
</dbReference>
<evidence type="ECO:0000256" key="1">
    <source>
        <dbReference type="SAM" id="MobiDB-lite"/>
    </source>
</evidence>
<organism evidence="2">
    <name type="scientific">Anopheles sinensis</name>
    <name type="common">Mosquito</name>
    <dbReference type="NCBI Taxonomy" id="74873"/>
    <lineage>
        <taxon>Eukaryota</taxon>
        <taxon>Metazoa</taxon>
        <taxon>Ecdysozoa</taxon>
        <taxon>Arthropoda</taxon>
        <taxon>Hexapoda</taxon>
        <taxon>Insecta</taxon>
        <taxon>Pterygota</taxon>
        <taxon>Neoptera</taxon>
        <taxon>Endopterygota</taxon>
        <taxon>Diptera</taxon>
        <taxon>Nematocera</taxon>
        <taxon>Culicoidea</taxon>
        <taxon>Culicidae</taxon>
        <taxon>Anophelinae</taxon>
        <taxon>Anopheles</taxon>
    </lineage>
</organism>
<feature type="compositionally biased region" description="Basic and acidic residues" evidence="1">
    <location>
        <begin position="111"/>
        <end position="122"/>
    </location>
</feature>
<dbReference type="VEuPathDB" id="VectorBase:ASIC003684"/>
<dbReference type="EMBL" id="KE524785">
    <property type="protein sequence ID" value="KFB36630.1"/>
    <property type="molecule type" value="Genomic_DNA"/>
</dbReference>
<sequence>MFRKNQLDLLRLPGEGPVRPVQRCPHQPLTAKKTPKGGAARWEGFDASGPLGRLVTTPGTTSLSQHVTDLYTARHDVIVIHAESKTEKITLPLRRVRRADESSQECTGLGRVRDPPQGDRDPQARNLDPVGSFYLFIQFSSPPAANLTPEEGRFTGGFGAFVLPGNHG</sequence>
<accession>A0A084VF86</accession>
<feature type="region of interest" description="Disordered" evidence="1">
    <location>
        <begin position="18"/>
        <end position="39"/>
    </location>
</feature>
<gene>
    <name evidence="2" type="ORF">ZHAS_00003684</name>
</gene>
<evidence type="ECO:0000313" key="2">
    <source>
        <dbReference type="EMBL" id="KFB36630.1"/>
    </source>
</evidence>
<proteinExistence type="predicted"/>
<keyword evidence="4" id="KW-1185">Reference proteome</keyword>
<evidence type="ECO:0000313" key="4">
    <source>
        <dbReference type="Proteomes" id="UP000030765"/>
    </source>
</evidence>
<dbReference type="AlphaFoldDB" id="A0A084VF86"/>
<name>A0A084VF86_ANOSI</name>
<reference evidence="2 4" key="1">
    <citation type="journal article" date="2014" name="BMC Genomics">
        <title>Genome sequence of Anopheles sinensis provides insight into genetics basis of mosquito competence for malaria parasites.</title>
        <authorList>
            <person name="Zhou D."/>
            <person name="Zhang D."/>
            <person name="Ding G."/>
            <person name="Shi L."/>
            <person name="Hou Q."/>
            <person name="Ye Y."/>
            <person name="Xu Y."/>
            <person name="Zhou H."/>
            <person name="Xiong C."/>
            <person name="Li S."/>
            <person name="Yu J."/>
            <person name="Hong S."/>
            <person name="Yu X."/>
            <person name="Zou P."/>
            <person name="Chen C."/>
            <person name="Chang X."/>
            <person name="Wang W."/>
            <person name="Lv Y."/>
            <person name="Sun Y."/>
            <person name="Ma L."/>
            <person name="Shen B."/>
            <person name="Zhu C."/>
        </authorList>
    </citation>
    <scope>NUCLEOTIDE SEQUENCE [LARGE SCALE GENOMIC DNA]</scope>
</reference>